<evidence type="ECO:0000313" key="2">
    <source>
        <dbReference type="EMBL" id="MCT2591500.1"/>
    </source>
</evidence>
<reference evidence="2 3" key="1">
    <citation type="submission" date="2021-10" db="EMBL/GenBank/DDBJ databases">
        <title>Streptomyces gossypii sp. nov., isolated from soil collected from cotton field.</title>
        <authorList>
            <person name="Ge X."/>
            <person name="Chen X."/>
            <person name="Liu W."/>
        </authorList>
    </citation>
    <scope>NUCLEOTIDE SEQUENCE [LARGE SCALE GENOMIC DNA]</scope>
    <source>
        <strain evidence="2 3">N2-109</strain>
    </source>
</reference>
<dbReference type="Pfam" id="PF05139">
    <property type="entry name" value="Erythro_esteras"/>
    <property type="match status" value="1"/>
</dbReference>
<dbReference type="InterPro" id="IPR052036">
    <property type="entry name" value="Hydrolase/PRTase-associated"/>
</dbReference>
<protein>
    <submittedName>
        <fullName evidence="2">Erythromycin esterase family protein</fullName>
    </submittedName>
</protein>
<evidence type="ECO:0000256" key="1">
    <source>
        <dbReference type="SAM" id="MobiDB-lite"/>
    </source>
</evidence>
<dbReference type="Proteomes" id="UP001156389">
    <property type="component" value="Unassembled WGS sequence"/>
</dbReference>
<dbReference type="InterPro" id="IPR014622">
    <property type="entry name" value="UCP036794_erythomycin"/>
</dbReference>
<dbReference type="RefSeq" id="WP_260218820.1">
    <property type="nucleotide sequence ID" value="NZ_JAJAGO010000007.1"/>
</dbReference>
<dbReference type="Gene3D" id="3.30.1870.10">
    <property type="entry name" value="EreA-like, domain 2"/>
    <property type="match status" value="1"/>
</dbReference>
<feature type="region of interest" description="Disordered" evidence="1">
    <location>
        <begin position="406"/>
        <end position="433"/>
    </location>
</feature>
<feature type="compositionally biased region" description="Basic and acidic residues" evidence="1">
    <location>
        <begin position="423"/>
        <end position="433"/>
    </location>
</feature>
<dbReference type="PANTHER" id="PTHR31299:SF0">
    <property type="entry name" value="ESTERASE, PUTATIVE (AFU_ORTHOLOGUE AFUA_1G05850)-RELATED"/>
    <property type="match status" value="1"/>
</dbReference>
<dbReference type="SUPFAM" id="SSF159501">
    <property type="entry name" value="EreA/ChaN-like"/>
    <property type="match status" value="1"/>
</dbReference>
<comment type="caution">
    <text evidence="2">The sequence shown here is derived from an EMBL/GenBank/DDBJ whole genome shotgun (WGS) entry which is preliminary data.</text>
</comment>
<sequence length="433" mass="47157">MATDITDIAHAVEATAVMKLLPARPRLLALGEPTHGEDALLDLRNELFRQLVEQEGYRTIALESDCMRGLVVDAYVTSGTGTLDEVMEHGFSHGWGASAANRELVRWMREYNNGQASSERLRFAGVDGPLEITGAASPRQALTALHRYLAGRVDADLLPCTAETLDRLLGADDRWTNTAAMMDPTESAGQSAEATELRLHADDLVALLHAQTPHLITAASPDDWDRARLYGRTATGLLRYHHWMADTSPGRMTRLVGLRDQMIADNLLAVAQRGPTLVNAHNGHLQRDKSTMRMWDQPLLEWWGAGAVVSAHLGEDYAFLATALGTIRHQGVDTPSPDTVEGLLYALPEDRCLVASPRLATALGDTRPAPRVSPWYGYAPLDPAHLPNSDGIVFVKNVPQNQDLSFGSGWTGEVGDVVDEQEAGSRKPRGEGD</sequence>
<keyword evidence="3" id="KW-1185">Reference proteome</keyword>
<dbReference type="EMBL" id="JAJAGO010000007">
    <property type="protein sequence ID" value="MCT2591500.1"/>
    <property type="molecule type" value="Genomic_DNA"/>
</dbReference>
<gene>
    <name evidence="2" type="ORF">LHJ74_16585</name>
</gene>
<organism evidence="2 3">
    <name type="scientific">Streptomyces gossypii</name>
    <dbReference type="NCBI Taxonomy" id="2883101"/>
    <lineage>
        <taxon>Bacteria</taxon>
        <taxon>Bacillati</taxon>
        <taxon>Actinomycetota</taxon>
        <taxon>Actinomycetes</taxon>
        <taxon>Kitasatosporales</taxon>
        <taxon>Streptomycetaceae</taxon>
        <taxon>Streptomyces</taxon>
    </lineage>
</organism>
<proteinExistence type="predicted"/>
<dbReference type="InterPro" id="IPR007815">
    <property type="entry name" value="Emycin_Estase"/>
</dbReference>
<dbReference type="CDD" id="cd14728">
    <property type="entry name" value="Ere-like"/>
    <property type="match status" value="1"/>
</dbReference>
<name>A0ABT2JUF3_9ACTN</name>
<evidence type="ECO:0000313" key="3">
    <source>
        <dbReference type="Proteomes" id="UP001156389"/>
    </source>
</evidence>
<dbReference type="PANTHER" id="PTHR31299">
    <property type="entry name" value="ESTERASE, PUTATIVE (AFU_ORTHOLOGUE AFUA_1G05850)-RELATED"/>
    <property type="match status" value="1"/>
</dbReference>
<accession>A0ABT2JUF3</accession>
<dbReference type="PIRSF" id="PIRSF036794">
    <property type="entry name" value="UCP_erythr_ester"/>
    <property type="match status" value="1"/>
</dbReference>